<keyword evidence="2" id="KW-1185">Reference proteome</keyword>
<dbReference type="Proteomes" id="UP000248021">
    <property type="component" value="Unassembled WGS sequence"/>
</dbReference>
<reference evidence="1 2" key="1">
    <citation type="submission" date="2018-05" db="EMBL/GenBank/DDBJ databases">
        <title>Genomic Encyclopedia of Type Strains, Phase IV (KMG-IV): sequencing the most valuable type-strain genomes for metagenomic binning, comparative biology and taxonomic classification.</title>
        <authorList>
            <person name="Goeker M."/>
        </authorList>
    </citation>
    <scope>NUCLEOTIDE SEQUENCE [LARGE SCALE GENOMIC DNA]</scope>
    <source>
        <strain evidence="1 2">DSM 6462</strain>
    </source>
</reference>
<dbReference type="RefSeq" id="WP_110378690.1">
    <property type="nucleotide sequence ID" value="NZ_CAKNFM010000006.1"/>
</dbReference>
<evidence type="ECO:0000313" key="2">
    <source>
        <dbReference type="Proteomes" id="UP000248021"/>
    </source>
</evidence>
<dbReference type="AlphaFoldDB" id="A0A2V3U107"/>
<dbReference type="EMBL" id="QJJK01000033">
    <property type="protein sequence ID" value="PXW50065.1"/>
    <property type="molecule type" value="Genomic_DNA"/>
</dbReference>
<gene>
    <name evidence="1" type="ORF">C7450_1338</name>
</gene>
<evidence type="ECO:0000313" key="1">
    <source>
        <dbReference type="EMBL" id="PXW50065.1"/>
    </source>
</evidence>
<name>A0A2V3U107_9HYPH</name>
<protein>
    <submittedName>
        <fullName evidence="1">Uncharacterized protein</fullName>
    </submittedName>
</protein>
<organism evidence="1 2">
    <name type="scientific">Chelatococcus asaccharovorans</name>
    <dbReference type="NCBI Taxonomy" id="28210"/>
    <lineage>
        <taxon>Bacteria</taxon>
        <taxon>Pseudomonadati</taxon>
        <taxon>Pseudomonadota</taxon>
        <taxon>Alphaproteobacteria</taxon>
        <taxon>Hyphomicrobiales</taxon>
        <taxon>Chelatococcaceae</taxon>
        <taxon>Chelatococcus</taxon>
    </lineage>
</organism>
<proteinExistence type="predicted"/>
<comment type="caution">
    <text evidence="1">The sequence shown here is derived from an EMBL/GenBank/DDBJ whole genome shotgun (WGS) entry which is preliminary data.</text>
</comment>
<sequence length="73" mass="8043">MKPATSRANLLSFLKTVHTSKKAVNYILNDRETKAYGAIIELADDYVIVGDPSKKFRTLIPIAAISAITYEEG</sequence>
<accession>A0A2V3U107</accession>